<dbReference type="PRINTS" id="PR00301">
    <property type="entry name" value="HEATSHOCK70"/>
</dbReference>
<gene>
    <name evidence="8" type="ORF">FKR81_26445</name>
</gene>
<comment type="similarity">
    <text evidence="1">Belongs to the heat shock protein 70 family.</text>
</comment>
<dbReference type="InterPro" id="IPR043129">
    <property type="entry name" value="ATPase_NBD"/>
</dbReference>
<keyword evidence="2" id="KW-0597">Phosphoprotein</keyword>
<dbReference type="OrthoDB" id="9766019at2"/>
<evidence type="ECO:0000313" key="9">
    <source>
        <dbReference type="Proteomes" id="UP000316639"/>
    </source>
</evidence>
<evidence type="ECO:0000313" key="8">
    <source>
        <dbReference type="EMBL" id="TWP48838.1"/>
    </source>
</evidence>
<dbReference type="EMBL" id="VOBR01000018">
    <property type="protein sequence ID" value="TWP48838.1"/>
    <property type="molecule type" value="Genomic_DNA"/>
</dbReference>
<dbReference type="GO" id="GO:0005524">
    <property type="term" value="F:ATP binding"/>
    <property type="evidence" value="ECO:0007669"/>
    <property type="project" value="UniProtKB-KW"/>
</dbReference>
<keyword evidence="6" id="KW-0143">Chaperone</keyword>
<name>A0A563EP18_9PSEU</name>
<dbReference type="Gene3D" id="3.30.420.40">
    <property type="match status" value="2"/>
</dbReference>
<dbReference type="PANTHER" id="PTHR19375">
    <property type="entry name" value="HEAT SHOCK PROTEIN 70KDA"/>
    <property type="match status" value="1"/>
</dbReference>
<dbReference type="Proteomes" id="UP000316639">
    <property type="component" value="Unassembled WGS sequence"/>
</dbReference>
<proteinExistence type="inferred from homology"/>
<dbReference type="InterPro" id="IPR029047">
    <property type="entry name" value="HSP70_peptide-bd_sf"/>
</dbReference>
<dbReference type="RefSeq" id="WP_146355567.1">
    <property type="nucleotide sequence ID" value="NZ_VOBR01000018.1"/>
</dbReference>
<dbReference type="PROSITE" id="PS00297">
    <property type="entry name" value="HSP70_1"/>
    <property type="match status" value="1"/>
</dbReference>
<evidence type="ECO:0000256" key="2">
    <source>
        <dbReference type="ARBA" id="ARBA00022553"/>
    </source>
</evidence>
<feature type="coiled-coil region" evidence="7">
    <location>
        <begin position="668"/>
        <end position="750"/>
    </location>
</feature>
<dbReference type="Pfam" id="PF00012">
    <property type="entry name" value="HSP70"/>
    <property type="match status" value="1"/>
</dbReference>
<keyword evidence="7" id="KW-0175">Coiled coil</keyword>
<evidence type="ECO:0000256" key="3">
    <source>
        <dbReference type="ARBA" id="ARBA00022741"/>
    </source>
</evidence>
<reference evidence="8 9" key="1">
    <citation type="submission" date="2019-07" db="EMBL/GenBank/DDBJ databases">
        <title>Lentzea xizangensis sp. nov., isolated from Qinghai-Tibetan Plateau Soils.</title>
        <authorList>
            <person name="Huang J."/>
        </authorList>
    </citation>
    <scope>NUCLEOTIDE SEQUENCE [LARGE SCALE GENOMIC DNA]</scope>
    <source>
        <strain evidence="8 9">FXJ1.1311</strain>
    </source>
</reference>
<organism evidence="8 9">
    <name type="scientific">Lentzea tibetensis</name>
    <dbReference type="NCBI Taxonomy" id="2591470"/>
    <lineage>
        <taxon>Bacteria</taxon>
        <taxon>Bacillati</taxon>
        <taxon>Actinomycetota</taxon>
        <taxon>Actinomycetes</taxon>
        <taxon>Pseudonocardiales</taxon>
        <taxon>Pseudonocardiaceae</taxon>
        <taxon>Lentzea</taxon>
    </lineage>
</organism>
<evidence type="ECO:0000256" key="1">
    <source>
        <dbReference type="ARBA" id="ARBA00007381"/>
    </source>
</evidence>
<dbReference type="SUPFAM" id="SSF53067">
    <property type="entry name" value="Actin-like ATPase domain"/>
    <property type="match status" value="2"/>
</dbReference>
<accession>A0A563EP18</accession>
<comment type="caution">
    <text evidence="8">The sequence shown here is derived from an EMBL/GenBank/DDBJ whole genome shotgun (WGS) entry which is preliminary data.</text>
</comment>
<keyword evidence="9" id="KW-1185">Reference proteome</keyword>
<keyword evidence="5" id="KW-0346">Stress response</keyword>
<dbReference type="SUPFAM" id="SSF100920">
    <property type="entry name" value="Heat shock protein 70kD (HSP70), peptide-binding domain"/>
    <property type="match status" value="1"/>
</dbReference>
<dbReference type="GO" id="GO:0140662">
    <property type="term" value="F:ATP-dependent protein folding chaperone"/>
    <property type="evidence" value="ECO:0007669"/>
    <property type="project" value="InterPro"/>
</dbReference>
<protein>
    <submittedName>
        <fullName evidence="8">Hsp70 family protein</fullName>
    </submittedName>
</protein>
<sequence>MRDSIDFGIDLGTTNSAIAVVHDGEAQVIKNNDGWEYTPSAVWIPREGVTNVGRSARDRLHREMDNVHAEFKQEMGLEGAVRTFRKSGISLTPPQLSAEVLKSLRADAASRFGEPPRAAVITVPAAFRLHENNATSLAAELAGFGACPLVQEPTAAAFAYGFQNESADACWMVFDFGGGTFDAAVVSTHDGELRVLDHEGDPHLGGKLIDWAIVERVLAPAVAREFGLTDFTRDNPAWRLNFYRLKWAAEEAKISLSRNEKAVLYAEIDLGDGDTETFEYTLHRDEADRVAEPYYLRAINLCRAALSKANLHTGDIDRLLLVGGATLAPGLRERLADPVAGMGIELDHIQDPTTVVARGAAVFASTVPLAMPKVRPAAGEFSADLRYPLKTSLLTASVVGRVESAPPQDMTRFAIQLDNPDGMPPFRSAKVPLDAQGNFLVDVKLAEKTASTFTLLLVNDSGGTEKITPRSVKITHWPQEPGGQVLTNSIGLAEADRKFAPILRKGSRLPAKERATFYTTAALHRTDTTTFIKIPIVEGEQPVADRNLQVGLIEIWPKDVRIDLPQGSEVEVTIEVDESRRVTVVADVPLVDEQFEAEIDLTNVRARDTDDLERELTEVRRRIDELRDSAGRTGFRPALDKLDQIDGEQRVVLAETAVRAARSDAGSAAAADQRLRELQAELDGVEADVELPALREELDALIKRCRQLVDRLGNADDRTEFDEIARRASLARTADEIEAVLERAADLQTMLMKREGTFDIGLFFYFKENQHRMTSPARARALIGEGDRAIATEDFDALIGINQQLRQLWPADLQEPSAGVSSQRNGRGW</sequence>
<evidence type="ECO:0000256" key="6">
    <source>
        <dbReference type="ARBA" id="ARBA00023186"/>
    </source>
</evidence>
<dbReference type="Gene3D" id="2.60.34.10">
    <property type="entry name" value="Substrate Binding Domain Of DNAk, Chain A, domain 1"/>
    <property type="match status" value="1"/>
</dbReference>
<dbReference type="CDD" id="cd24029">
    <property type="entry name" value="ASKHA_NBD_HSP70_DnaK_HscA_HscC"/>
    <property type="match status" value="1"/>
</dbReference>
<evidence type="ECO:0000256" key="4">
    <source>
        <dbReference type="ARBA" id="ARBA00022840"/>
    </source>
</evidence>
<keyword evidence="4" id="KW-0067">ATP-binding</keyword>
<dbReference type="AlphaFoldDB" id="A0A563EP18"/>
<evidence type="ECO:0000256" key="7">
    <source>
        <dbReference type="SAM" id="Coils"/>
    </source>
</evidence>
<dbReference type="InterPro" id="IPR018181">
    <property type="entry name" value="Heat_shock_70_CS"/>
</dbReference>
<dbReference type="Gene3D" id="3.90.640.10">
    <property type="entry name" value="Actin, Chain A, domain 4"/>
    <property type="match status" value="1"/>
</dbReference>
<dbReference type="InterPro" id="IPR013126">
    <property type="entry name" value="Hsp_70_fam"/>
</dbReference>
<evidence type="ECO:0000256" key="5">
    <source>
        <dbReference type="ARBA" id="ARBA00023016"/>
    </source>
</evidence>
<keyword evidence="3" id="KW-0547">Nucleotide-binding</keyword>